<name>A0A9N9NJN4_9GLOM</name>
<sequence>MLNLINPKWNHSYQNPNMMRRLGSWKTFYDVMIPFKRKNMESDTSKLLSYIKQAITIKYNDENRGVEDDDWEGESNNSTLTTKEKEIVDLTLDQYMDVGKLIADVADELRTSFISPSTFNGYRNKYLYDLRI</sequence>
<comment type="caution">
    <text evidence="1">The sequence shown here is derived from an EMBL/GenBank/DDBJ whole genome shotgun (WGS) entry which is preliminary data.</text>
</comment>
<keyword evidence="2" id="KW-1185">Reference proteome</keyword>
<dbReference type="Proteomes" id="UP000789570">
    <property type="component" value="Unassembled WGS sequence"/>
</dbReference>
<dbReference type="EMBL" id="CAJVPQ010013518">
    <property type="protein sequence ID" value="CAG8736146.1"/>
    <property type="molecule type" value="Genomic_DNA"/>
</dbReference>
<proteinExistence type="predicted"/>
<accession>A0A9N9NJN4</accession>
<evidence type="ECO:0000313" key="1">
    <source>
        <dbReference type="EMBL" id="CAG8736146.1"/>
    </source>
</evidence>
<organism evidence="1 2">
    <name type="scientific">Funneliformis caledonium</name>
    <dbReference type="NCBI Taxonomy" id="1117310"/>
    <lineage>
        <taxon>Eukaryota</taxon>
        <taxon>Fungi</taxon>
        <taxon>Fungi incertae sedis</taxon>
        <taxon>Mucoromycota</taxon>
        <taxon>Glomeromycotina</taxon>
        <taxon>Glomeromycetes</taxon>
        <taxon>Glomerales</taxon>
        <taxon>Glomeraceae</taxon>
        <taxon>Funneliformis</taxon>
    </lineage>
</organism>
<dbReference type="OrthoDB" id="41588at2759"/>
<gene>
    <name evidence="1" type="ORF">FCALED_LOCUS15313</name>
</gene>
<dbReference type="AlphaFoldDB" id="A0A9N9NJN4"/>
<reference evidence="1" key="1">
    <citation type="submission" date="2021-06" db="EMBL/GenBank/DDBJ databases">
        <authorList>
            <person name="Kallberg Y."/>
            <person name="Tangrot J."/>
            <person name="Rosling A."/>
        </authorList>
    </citation>
    <scope>NUCLEOTIDE SEQUENCE</scope>
    <source>
        <strain evidence="1">UK204</strain>
    </source>
</reference>
<evidence type="ECO:0000313" key="2">
    <source>
        <dbReference type="Proteomes" id="UP000789570"/>
    </source>
</evidence>
<protein>
    <submittedName>
        <fullName evidence="1">7677_t:CDS:1</fullName>
    </submittedName>
</protein>